<proteinExistence type="predicted"/>
<name>A0A7U2FEX1_PHANO</name>
<reference evidence="3" key="1">
    <citation type="journal article" date="2021" name="BMC Genomics">
        <title>Chromosome-level genome assembly and manually-curated proteome of model necrotroph Parastagonospora nodorum Sn15 reveals a genome-wide trove of candidate effector homologs, and redundancy of virulence-related functions within an accessory chromosome.</title>
        <authorList>
            <person name="Bertazzoni S."/>
            <person name="Jones D.A.B."/>
            <person name="Phan H.T."/>
            <person name="Tan K.-C."/>
            <person name="Hane J.K."/>
        </authorList>
    </citation>
    <scope>NUCLEOTIDE SEQUENCE [LARGE SCALE GENOMIC DNA]</scope>
    <source>
        <strain evidence="3">SN15 / ATCC MYA-4574 / FGSC 10173)</strain>
    </source>
</reference>
<dbReference type="AlphaFoldDB" id="A0A7U2FEX1"/>
<dbReference type="Proteomes" id="UP000663193">
    <property type="component" value="Chromosome 16"/>
</dbReference>
<gene>
    <name evidence="2" type="ORF">JI435_138490</name>
</gene>
<sequence>MTSGCYRRLVTGRATRRVRVCYGAGRAEMTISALTRREEYGGDDRRGGRPFVACGGLRLRGAVVVVPKASTGHAKREKAGPRQAEPQHQDPVVMADGGSWLGRRFREYDLLRRCSVRQMQMVSTAISSE</sequence>
<feature type="compositionally biased region" description="Basic and acidic residues" evidence="1">
    <location>
        <begin position="77"/>
        <end position="88"/>
    </location>
</feature>
<keyword evidence="3" id="KW-1185">Reference proteome</keyword>
<evidence type="ECO:0000256" key="1">
    <source>
        <dbReference type="SAM" id="MobiDB-lite"/>
    </source>
</evidence>
<feature type="region of interest" description="Disordered" evidence="1">
    <location>
        <begin position="69"/>
        <end position="93"/>
    </location>
</feature>
<dbReference type="EMBL" id="CP069038">
    <property type="protein sequence ID" value="QRD03992.1"/>
    <property type="molecule type" value="Genomic_DNA"/>
</dbReference>
<accession>A0A7U2FEX1</accession>
<evidence type="ECO:0000313" key="2">
    <source>
        <dbReference type="EMBL" id="QRD03992.1"/>
    </source>
</evidence>
<dbReference type="VEuPathDB" id="FungiDB:JI435_138490"/>
<evidence type="ECO:0000313" key="3">
    <source>
        <dbReference type="Proteomes" id="UP000663193"/>
    </source>
</evidence>
<protein>
    <submittedName>
        <fullName evidence="2">Uncharacterized protein</fullName>
    </submittedName>
</protein>
<organism evidence="2 3">
    <name type="scientific">Phaeosphaeria nodorum (strain SN15 / ATCC MYA-4574 / FGSC 10173)</name>
    <name type="common">Glume blotch fungus</name>
    <name type="synonym">Parastagonospora nodorum</name>
    <dbReference type="NCBI Taxonomy" id="321614"/>
    <lineage>
        <taxon>Eukaryota</taxon>
        <taxon>Fungi</taxon>
        <taxon>Dikarya</taxon>
        <taxon>Ascomycota</taxon>
        <taxon>Pezizomycotina</taxon>
        <taxon>Dothideomycetes</taxon>
        <taxon>Pleosporomycetidae</taxon>
        <taxon>Pleosporales</taxon>
        <taxon>Pleosporineae</taxon>
        <taxon>Phaeosphaeriaceae</taxon>
        <taxon>Parastagonospora</taxon>
    </lineage>
</organism>